<feature type="site" description="Important for catalytic activity; stabilizes the transition state when the phosphoryl donor is PPi" evidence="6">
    <location>
        <position position="137"/>
    </location>
</feature>
<evidence type="ECO:0000313" key="9">
    <source>
        <dbReference type="Proteomes" id="UP000034849"/>
    </source>
</evidence>
<dbReference type="STRING" id="1619046.US42_C0008G0103"/>
<feature type="active site" description="Proton acceptor" evidence="6">
    <location>
        <position position="140"/>
    </location>
</feature>
<dbReference type="InterPro" id="IPR035966">
    <property type="entry name" value="PKF_sf"/>
</dbReference>
<dbReference type="GO" id="GO:0003872">
    <property type="term" value="F:6-phosphofructokinase activity"/>
    <property type="evidence" value="ECO:0007669"/>
    <property type="project" value="UniProtKB-UniRule"/>
</dbReference>
<keyword evidence="2 6" id="KW-0808">Transferase</keyword>
<dbReference type="PANTHER" id="PTHR45770">
    <property type="entry name" value="ATP-DEPENDENT 6-PHOSPHOFRUCTOKINASE 1"/>
    <property type="match status" value="1"/>
</dbReference>
<dbReference type="GO" id="GO:0046872">
    <property type="term" value="F:metal ion binding"/>
    <property type="evidence" value="ECO:0007669"/>
    <property type="project" value="UniProtKB-KW"/>
</dbReference>
<dbReference type="Pfam" id="PF00365">
    <property type="entry name" value="PFK"/>
    <property type="match status" value="1"/>
</dbReference>
<evidence type="ECO:0000256" key="5">
    <source>
        <dbReference type="ARBA" id="ARBA00022842"/>
    </source>
</evidence>
<keyword evidence="6" id="KW-0963">Cytoplasm</keyword>
<keyword evidence="6" id="KW-0324">Glycolysis</keyword>
<dbReference type="Gene3D" id="3.40.50.450">
    <property type="match status" value="1"/>
</dbReference>
<dbReference type="PIRSF" id="PIRSF036483">
    <property type="entry name" value="PFK_XF0274"/>
    <property type="match status" value="1"/>
</dbReference>
<comment type="caution">
    <text evidence="8">The sequence shown here is derived from an EMBL/GenBank/DDBJ whole genome shotgun (WGS) entry which is preliminary data.</text>
</comment>
<feature type="binding site" evidence="6">
    <location>
        <position position="110"/>
    </location>
    <ligand>
        <name>Mg(2+)</name>
        <dbReference type="ChEBI" id="CHEBI:18420"/>
        <note>catalytic</note>
    </ligand>
</feature>
<comment type="activity regulation">
    <text evidence="6">Non-allosteric.</text>
</comment>
<feature type="site" description="Important for catalytic activity and substrate specificity; stabilizes the transition state when the phosphoryl donor is PPi; prevents ATP from binding by mimicking the alpha-phosphate group of ATP" evidence="6">
    <location>
        <position position="111"/>
    </location>
</feature>
<evidence type="ECO:0000313" key="8">
    <source>
        <dbReference type="EMBL" id="KKQ27590.1"/>
    </source>
</evidence>
<dbReference type="GO" id="GO:0006002">
    <property type="term" value="P:fructose 6-phosphate metabolic process"/>
    <property type="evidence" value="ECO:0007669"/>
    <property type="project" value="InterPro"/>
</dbReference>
<dbReference type="EC" id="2.7.1.90" evidence="6"/>
<dbReference type="NCBIfam" id="NF010675">
    <property type="entry name" value="PRK14072.1"/>
    <property type="match status" value="1"/>
</dbReference>
<dbReference type="HAMAP" id="MF_01978">
    <property type="entry name" value="Phosphofructokinase_II_B2"/>
    <property type="match status" value="1"/>
</dbReference>
<evidence type="ECO:0000256" key="4">
    <source>
        <dbReference type="ARBA" id="ARBA00022777"/>
    </source>
</evidence>
<dbReference type="Gene3D" id="3.40.50.460">
    <property type="entry name" value="Phosphofructokinase domain"/>
    <property type="match status" value="1"/>
</dbReference>
<evidence type="ECO:0000256" key="2">
    <source>
        <dbReference type="ARBA" id="ARBA00022679"/>
    </source>
</evidence>
<keyword evidence="5 6" id="KW-0460">Magnesium</keyword>
<reference evidence="8 9" key="1">
    <citation type="journal article" date="2015" name="Nature">
        <title>rRNA introns, odd ribosomes, and small enigmatic genomes across a large radiation of phyla.</title>
        <authorList>
            <person name="Brown C.T."/>
            <person name="Hug L.A."/>
            <person name="Thomas B.C."/>
            <person name="Sharon I."/>
            <person name="Castelle C.J."/>
            <person name="Singh A."/>
            <person name="Wilkins M.J."/>
            <person name="Williams K.H."/>
            <person name="Banfield J.F."/>
        </authorList>
    </citation>
    <scope>NUCLEOTIDE SEQUENCE [LARGE SCALE GENOMIC DNA]</scope>
</reference>
<keyword evidence="4 6" id="KW-0418">Kinase</keyword>
<comment type="catalytic activity">
    <reaction evidence="6">
        <text>beta-D-fructose 6-phosphate + diphosphate = beta-D-fructose 1,6-bisphosphate + phosphate + H(+)</text>
        <dbReference type="Rhea" id="RHEA:13613"/>
        <dbReference type="ChEBI" id="CHEBI:15378"/>
        <dbReference type="ChEBI" id="CHEBI:32966"/>
        <dbReference type="ChEBI" id="CHEBI:33019"/>
        <dbReference type="ChEBI" id="CHEBI:43474"/>
        <dbReference type="ChEBI" id="CHEBI:57634"/>
        <dbReference type="EC" id="2.7.1.90"/>
    </reaction>
</comment>
<dbReference type="GO" id="GO:0047334">
    <property type="term" value="F:diphosphate-fructose-6-phosphate 1-phosphotransferase activity"/>
    <property type="evidence" value="ECO:0007669"/>
    <property type="project" value="UniProtKB-EC"/>
</dbReference>
<dbReference type="InterPro" id="IPR050929">
    <property type="entry name" value="PFKA"/>
</dbReference>
<comment type="similarity">
    <text evidence="6">Belongs to the phosphofructokinase type A (PFKA) family. PPi-dependent PFK group II subfamily. Clade 'B2' sub-subfamily.</text>
</comment>
<name>A0A0G0GN86_9BACT</name>
<protein>
    <recommendedName>
        <fullName evidence="6">Pyrophosphate--fructose 6-phosphate 1-phosphotransferase</fullName>
        <ecNumber evidence="6">2.7.1.90</ecNumber>
    </recommendedName>
    <alternativeName>
        <fullName evidence="6">6-phosphofructokinase, pyrophosphate dependent</fullName>
    </alternativeName>
    <alternativeName>
        <fullName evidence="6">PPi-dependent phosphofructokinase</fullName>
        <shortName evidence="6">PPi-PFK</shortName>
    </alternativeName>
    <alternativeName>
        <fullName evidence="6">Pyrophosphate-dependent 6-phosphofructose-1-kinase</fullName>
    </alternativeName>
</protein>
<evidence type="ECO:0000256" key="6">
    <source>
        <dbReference type="HAMAP-Rule" id="MF_01978"/>
    </source>
</evidence>
<feature type="binding site" evidence="6">
    <location>
        <begin position="182"/>
        <end position="184"/>
    </location>
    <ligand>
        <name>substrate</name>
    </ligand>
</feature>
<dbReference type="UniPathway" id="UPA00109">
    <property type="reaction ID" value="UER00182"/>
</dbReference>
<dbReference type="SUPFAM" id="SSF53784">
    <property type="entry name" value="Phosphofructokinase"/>
    <property type="match status" value="1"/>
</dbReference>
<evidence type="ECO:0000256" key="3">
    <source>
        <dbReference type="ARBA" id="ARBA00022723"/>
    </source>
</evidence>
<feature type="binding site" evidence="6">
    <location>
        <begin position="138"/>
        <end position="140"/>
    </location>
    <ligand>
        <name>substrate</name>
    </ligand>
</feature>
<feature type="binding site" evidence="6">
    <location>
        <begin position="297"/>
        <end position="300"/>
    </location>
    <ligand>
        <name>substrate</name>
    </ligand>
</feature>
<comment type="pathway">
    <text evidence="6">Carbohydrate degradation; glycolysis; D-glyceraldehyde 3-phosphate and glycerone phosphate from D-glucose: step 3/4.</text>
</comment>
<dbReference type="AlphaFoldDB" id="A0A0G0GN86"/>
<comment type="cofactor">
    <cofactor evidence="1 6">
        <name>Mg(2+)</name>
        <dbReference type="ChEBI" id="CHEBI:18420"/>
    </cofactor>
</comment>
<sequence>MENETFNALIAQGGGPTAVINQSLVGAILELKKQPSVGRIFGSHFGVKGILKEDFIDLTNLAEVDLEAIAKTPGSALGSTRDKPDAEYCAKMFEVMKKNQIKYFFYIGGNDSADTCKIVNEEAKKVKYELHTIHIPKTIDNDLMVTDHCPGFGSAAKFVAQAFMGVNLDNASLPGIYLGIVMGRHAGFLTASSVLAKQNSEDGPHLIYTSERPFNIHYFVRDVKAVYEKYGRCVVAISEGIIDEEGTPIASKLAKQVEHDAHGNVQLSGNGILGDLLADTVKSHTGISRVRVDTFGYLQRSFAGCVSEVDAKEAREVGVKAVQFTFSGDVDGSVVIKREGEYNVSYALVDLAEVNAKTKKMPPEFFASDNMVSQKFIDYVKPLVGELPIIKKLIN</sequence>
<evidence type="ECO:0000256" key="1">
    <source>
        <dbReference type="ARBA" id="ARBA00001946"/>
    </source>
</evidence>
<dbReference type="InterPro" id="IPR000023">
    <property type="entry name" value="Phosphofructokinase_dom"/>
</dbReference>
<dbReference type="Proteomes" id="UP000034849">
    <property type="component" value="Unassembled WGS sequence"/>
</dbReference>
<feature type="domain" description="Phosphofructokinase" evidence="7">
    <location>
        <begin position="9"/>
        <end position="324"/>
    </location>
</feature>
<feature type="binding site" evidence="6">
    <location>
        <position position="15"/>
    </location>
    <ligand>
        <name>diphosphate</name>
        <dbReference type="ChEBI" id="CHEBI:33019"/>
    </ligand>
</feature>
<comment type="subcellular location">
    <subcellularLocation>
        <location evidence="6">Cytoplasm</location>
    </subcellularLocation>
</comment>
<dbReference type="PRINTS" id="PR00476">
    <property type="entry name" value="PHFRCTKINASE"/>
</dbReference>
<gene>
    <name evidence="6" type="primary">pfp</name>
    <name evidence="8" type="ORF">US42_C0008G0103</name>
</gene>
<dbReference type="InterPro" id="IPR011404">
    <property type="entry name" value="PPi-PFK"/>
</dbReference>
<dbReference type="InterPro" id="IPR022953">
    <property type="entry name" value="ATP_PFK"/>
</dbReference>
<comment type="function">
    <text evidence="6">Catalyzes the phosphorylation of D-fructose 6-phosphate, the first committing step of glycolysis. Uses inorganic phosphate (PPi) as phosphoryl donor instead of ATP like common ATP-dependent phosphofructokinases (ATP-PFKs), which renders the reaction reversible, and can thus function both in glycolysis and gluconeogenesis. Consistently, PPi-PFK can replace the enzymes of both the forward (ATP-PFK) and reverse (fructose-bisphosphatase (FBPase)) reactions.</text>
</comment>
<keyword evidence="3 6" id="KW-0479">Metal-binding</keyword>
<comment type="subunit">
    <text evidence="6">Homodimer.</text>
</comment>
<proteinExistence type="inferred from homology"/>
<dbReference type="PATRIC" id="fig|1619046.3.peg.624"/>
<evidence type="ECO:0000259" key="7">
    <source>
        <dbReference type="Pfam" id="PF00365"/>
    </source>
</evidence>
<feature type="binding site" evidence="6">
    <location>
        <position position="239"/>
    </location>
    <ligand>
        <name>substrate</name>
    </ligand>
</feature>
<organism evidence="8 9">
    <name type="scientific">Candidatus Magasanikbacteria bacterium GW2011_GWC2_37_14</name>
    <dbReference type="NCBI Taxonomy" id="1619046"/>
    <lineage>
        <taxon>Bacteria</taxon>
        <taxon>Candidatus Magasanikiibacteriota</taxon>
    </lineage>
</organism>
<dbReference type="EMBL" id="LBSX01000008">
    <property type="protein sequence ID" value="KKQ27590.1"/>
    <property type="molecule type" value="Genomic_DNA"/>
</dbReference>
<accession>A0A0G0GN86</accession>
<dbReference type="GO" id="GO:0005737">
    <property type="term" value="C:cytoplasm"/>
    <property type="evidence" value="ECO:0007669"/>
    <property type="project" value="UniProtKB-SubCell"/>
</dbReference>